<keyword evidence="2" id="KW-1185">Reference proteome</keyword>
<sequence length="369" mass="42169">ATEIKDRWEAQHQEYQETIERELAAKDSEADQARQQFLAEIADLGKKLDDQTLTHESLLRQNQDLQADLQRVKESADQSTKTRDAVELAKREMSTQLREAEISAESLRKAVDDYKATADRHEKKAGALQETVRARDLELTQLGRKLQRTERRLEEVMAQAAYHLDARNRLDSENVELREKLEQACGQLGDAQTTVRDLGNLGRTAKADSDSMRRVEREAAQQIQELEQSRLALSAALRTAQQDFEEKQNELVDLDRSFGAVQDELESMHSQLLTAERERNEAVESLASLKEQLSTERSMRGNNEELTNELSEKLEEMRERLASYESTVQEAADQKRYADKVVGGARAETRELRESLEDSIRARNAAEDR</sequence>
<accession>A0ACC1IZ16</accession>
<organism evidence="1 2">
    <name type="scientific">Linderina macrospora</name>
    <dbReference type="NCBI Taxonomy" id="4868"/>
    <lineage>
        <taxon>Eukaryota</taxon>
        <taxon>Fungi</taxon>
        <taxon>Fungi incertae sedis</taxon>
        <taxon>Zoopagomycota</taxon>
        <taxon>Kickxellomycotina</taxon>
        <taxon>Kickxellomycetes</taxon>
        <taxon>Kickxellales</taxon>
        <taxon>Kickxellaceae</taxon>
        <taxon>Linderina</taxon>
    </lineage>
</organism>
<feature type="non-terminal residue" evidence="1">
    <location>
        <position position="1"/>
    </location>
</feature>
<reference evidence="1" key="1">
    <citation type="submission" date="2022-07" db="EMBL/GenBank/DDBJ databases">
        <title>Phylogenomic reconstructions and comparative analyses of Kickxellomycotina fungi.</title>
        <authorList>
            <person name="Reynolds N.K."/>
            <person name="Stajich J.E."/>
            <person name="Barry K."/>
            <person name="Grigoriev I.V."/>
            <person name="Crous P."/>
            <person name="Smith M.E."/>
        </authorList>
    </citation>
    <scope>NUCLEOTIDE SEQUENCE</scope>
    <source>
        <strain evidence="1">NRRL 5244</strain>
    </source>
</reference>
<evidence type="ECO:0000313" key="2">
    <source>
        <dbReference type="Proteomes" id="UP001150603"/>
    </source>
</evidence>
<name>A0ACC1IZ16_9FUNG</name>
<gene>
    <name evidence="1" type="ORF">FBU59_006720</name>
</gene>
<comment type="caution">
    <text evidence="1">The sequence shown here is derived from an EMBL/GenBank/DDBJ whole genome shotgun (WGS) entry which is preliminary data.</text>
</comment>
<evidence type="ECO:0000313" key="1">
    <source>
        <dbReference type="EMBL" id="KAJ1931409.1"/>
    </source>
</evidence>
<proteinExistence type="predicted"/>
<dbReference type="EMBL" id="JANBPW010006018">
    <property type="protein sequence ID" value="KAJ1931409.1"/>
    <property type="molecule type" value="Genomic_DNA"/>
</dbReference>
<dbReference type="Proteomes" id="UP001150603">
    <property type="component" value="Unassembled WGS sequence"/>
</dbReference>
<protein>
    <submittedName>
        <fullName evidence="1">Uncharacterized protein</fullName>
    </submittedName>
</protein>
<feature type="non-terminal residue" evidence="1">
    <location>
        <position position="369"/>
    </location>
</feature>